<feature type="region of interest" description="Disordered" evidence="2">
    <location>
        <begin position="318"/>
        <end position="344"/>
    </location>
</feature>
<proteinExistence type="predicted"/>
<dbReference type="Gene3D" id="3.90.550.10">
    <property type="entry name" value="Spore Coat Polysaccharide Biosynthesis Protein SpsA, Chain A"/>
    <property type="match status" value="1"/>
</dbReference>
<evidence type="ECO:0000259" key="3">
    <source>
        <dbReference type="PROSITE" id="PS50848"/>
    </source>
</evidence>
<keyword evidence="5" id="KW-1185">Reference proteome</keyword>
<reference evidence="4 5" key="1">
    <citation type="submission" date="2019-07" db="EMBL/GenBank/DDBJ databases">
        <title>Draft genome assembly of a fouling barnacle, Amphibalanus amphitrite (Darwin, 1854): The first reference genome for Thecostraca.</title>
        <authorList>
            <person name="Kim W."/>
        </authorList>
    </citation>
    <scope>NUCLEOTIDE SEQUENCE [LARGE SCALE GENOMIC DNA]</scope>
    <source>
        <strain evidence="4">SNU_AA5</strain>
        <tissue evidence="4">Soma without cirri and trophi</tissue>
    </source>
</reference>
<dbReference type="Proteomes" id="UP000440578">
    <property type="component" value="Unassembled WGS sequence"/>
</dbReference>
<accession>A0A6A4VQ82</accession>
<feature type="region of interest" description="Disordered" evidence="2">
    <location>
        <begin position="18"/>
        <end position="38"/>
    </location>
</feature>
<dbReference type="PROSITE" id="PS50848">
    <property type="entry name" value="START"/>
    <property type="match status" value="1"/>
</dbReference>
<dbReference type="EMBL" id="VIIS01001790">
    <property type="protein sequence ID" value="KAF0292852.1"/>
    <property type="molecule type" value="Genomic_DNA"/>
</dbReference>
<dbReference type="GO" id="GO:0008289">
    <property type="term" value="F:lipid binding"/>
    <property type="evidence" value="ECO:0007669"/>
    <property type="project" value="InterPro"/>
</dbReference>
<protein>
    <submittedName>
        <fullName evidence="4">Collagen type IV alpha-3-binding protein</fullName>
    </submittedName>
</protein>
<dbReference type="SUPFAM" id="SSF55961">
    <property type="entry name" value="Bet v1-like"/>
    <property type="match status" value="1"/>
</dbReference>
<feature type="domain" description="START" evidence="3">
    <location>
        <begin position="593"/>
        <end position="816"/>
    </location>
</feature>
<keyword evidence="1" id="KW-0175">Coiled coil</keyword>
<dbReference type="GO" id="GO:0005737">
    <property type="term" value="C:cytoplasm"/>
    <property type="evidence" value="ECO:0007669"/>
    <property type="project" value="UniProtKB-ARBA"/>
</dbReference>
<dbReference type="InterPro" id="IPR029044">
    <property type="entry name" value="Nucleotide-diphossugar_trans"/>
</dbReference>
<dbReference type="InterPro" id="IPR023393">
    <property type="entry name" value="START-like_dom_sf"/>
</dbReference>
<dbReference type="GO" id="GO:0035621">
    <property type="term" value="P:ER to Golgi ceramide transport"/>
    <property type="evidence" value="ECO:0007669"/>
    <property type="project" value="TreeGrafter"/>
</dbReference>
<feature type="compositionally biased region" description="Basic and acidic residues" evidence="2">
    <location>
        <begin position="461"/>
        <end position="486"/>
    </location>
</feature>
<dbReference type="PANTHER" id="PTHR19308">
    <property type="entry name" value="PHOSPHATIDYLCHOLINE TRANSFER PROTEIN"/>
    <property type="match status" value="1"/>
</dbReference>
<dbReference type="OrthoDB" id="2344588at2759"/>
<dbReference type="AlphaFoldDB" id="A0A6A4VQ82"/>
<dbReference type="GO" id="GO:0005581">
    <property type="term" value="C:collagen trimer"/>
    <property type="evidence" value="ECO:0007669"/>
    <property type="project" value="UniProtKB-KW"/>
</dbReference>
<evidence type="ECO:0000313" key="5">
    <source>
        <dbReference type="Proteomes" id="UP000440578"/>
    </source>
</evidence>
<dbReference type="InterPro" id="IPR002913">
    <property type="entry name" value="START_lipid-bd_dom"/>
</dbReference>
<comment type="caution">
    <text evidence="4">The sequence shown here is derived from an EMBL/GenBank/DDBJ whole genome shotgun (WGS) entry which is preliminary data.</text>
</comment>
<dbReference type="InterPro" id="IPR051213">
    <property type="entry name" value="START_lipid_transfer"/>
</dbReference>
<evidence type="ECO:0000313" key="4">
    <source>
        <dbReference type="EMBL" id="KAF0292852.1"/>
    </source>
</evidence>
<evidence type="ECO:0000256" key="2">
    <source>
        <dbReference type="SAM" id="MobiDB-lite"/>
    </source>
</evidence>
<gene>
    <name evidence="4" type="primary">COL4A3BP_0</name>
    <name evidence="4" type="ORF">FJT64_009223</name>
</gene>
<organism evidence="4 5">
    <name type="scientific">Amphibalanus amphitrite</name>
    <name type="common">Striped barnacle</name>
    <name type="synonym">Balanus amphitrite</name>
    <dbReference type="NCBI Taxonomy" id="1232801"/>
    <lineage>
        <taxon>Eukaryota</taxon>
        <taxon>Metazoa</taxon>
        <taxon>Ecdysozoa</taxon>
        <taxon>Arthropoda</taxon>
        <taxon>Crustacea</taxon>
        <taxon>Multicrustacea</taxon>
        <taxon>Cirripedia</taxon>
        <taxon>Thoracica</taxon>
        <taxon>Thoracicalcarea</taxon>
        <taxon>Balanomorpha</taxon>
        <taxon>Balanoidea</taxon>
        <taxon>Balanidae</taxon>
        <taxon>Amphibalaninae</taxon>
        <taxon>Amphibalanus</taxon>
    </lineage>
</organism>
<keyword evidence="4" id="KW-0176">Collagen</keyword>
<dbReference type="SMART" id="SM00234">
    <property type="entry name" value="START"/>
    <property type="match status" value="1"/>
</dbReference>
<dbReference type="Gene3D" id="3.30.530.20">
    <property type="match status" value="1"/>
</dbReference>
<feature type="compositionally biased region" description="Basic and acidic residues" evidence="2">
    <location>
        <begin position="507"/>
        <end position="540"/>
    </location>
</feature>
<feature type="region of interest" description="Disordered" evidence="2">
    <location>
        <begin position="461"/>
        <end position="589"/>
    </location>
</feature>
<evidence type="ECO:0000256" key="1">
    <source>
        <dbReference type="SAM" id="Coils"/>
    </source>
</evidence>
<feature type="compositionally biased region" description="Polar residues" evidence="2">
    <location>
        <begin position="18"/>
        <end position="30"/>
    </location>
</feature>
<sequence length="822" mass="90776">MIRRQSSIQCWITQSGALVSPPSATSTGKRQTSRWRPPQRRKAITFKRQQKFGVDVRPIDSCKSDFSFVLLCTSDEEIPLACTTALSLRKEGTTASIACIVALPTELSSQRRLLLQLHMDEILVARQLAEQTALAPLLTSRPQLALLLLWKLPRWRCVFVSNHCLAIRCADTLFHTGADFAAVQALGSPSLDVTMFSAKPSNATFGKLAKMALTSPAADVSTLLNSYLGTANHLSRVPMDQADGPERFCRVSVLFNFTRERLQKDTILPSVKIFNFGSALPVWLDSGLPDDVPAVVAKLFARWSVLRAIIDPELPCGAGERSSAPPSAHGELTAPYESAPWHPSQATVEEVVAADHRAEKIKPTTETYGSQPPLWLQQLATQVSEVRAELASLKELVHSLEARVSRGVVAPRRLPRANSYQPGTKSLVTSSVSLEEGPDCVLSDEEFHDALAVSLLHLEQETGKRDELRRKKSAEMKEEQLRRQKEQEDEDAAKETKQENGENTQDGAKEKENVDQSKDTARKDSNGEQQGEESKDESSKTETQSPTNAVKGPAKPQRSLSREPDTVDSGGVSVPVPVPPAAAPRGGCSGNCSQLGHPLAAEIERVVTEQLGLVSSDVSDGWTLFAQQGDMRMYRMELPADNKSVDPLKAVSKADGVTARELCRAYWEPTVRLDWETTVDRVTVLARPDPSTVICHQLHRRIWPAQQRDTVFWSHLCRRRIGDREWSITVNHSISGHPDEPPAPAGAVRATMTATLAGMDEQEVSGDRRRLRCHVAYSSHVNPGGWAPTTGLRLVYKREYPRFLQRFTTYVTQKSRGKPVEP</sequence>
<name>A0A6A4VQ82_AMPAM</name>
<feature type="coiled-coil region" evidence="1">
    <location>
        <begin position="376"/>
        <end position="403"/>
    </location>
</feature>
<dbReference type="Pfam" id="PF01852">
    <property type="entry name" value="START"/>
    <property type="match status" value="1"/>
</dbReference>
<dbReference type="PANTHER" id="PTHR19308:SF53">
    <property type="entry name" value="CERAMIDE TRANSFER PROTEIN"/>
    <property type="match status" value="1"/>
</dbReference>